<gene>
    <name evidence="2" type="ORF">F5878DRAFT_505848</name>
</gene>
<accession>A0AA38U303</accession>
<feature type="domain" description="DUF6729" evidence="1">
    <location>
        <begin position="20"/>
        <end position="197"/>
    </location>
</feature>
<dbReference type="EMBL" id="MU807476">
    <property type="protein sequence ID" value="KAJ3831434.1"/>
    <property type="molecule type" value="Genomic_DNA"/>
</dbReference>
<dbReference type="PANTHER" id="PTHR24401:SF29">
    <property type="entry name" value="SI:CH211-243P7.3-RELATED"/>
    <property type="match status" value="1"/>
</dbReference>
<dbReference type="Proteomes" id="UP001163846">
    <property type="component" value="Unassembled WGS sequence"/>
</dbReference>
<keyword evidence="3" id="KW-1185">Reference proteome</keyword>
<dbReference type="InterPro" id="IPR046616">
    <property type="entry name" value="DUF6729"/>
</dbReference>
<evidence type="ECO:0000313" key="3">
    <source>
        <dbReference type="Proteomes" id="UP001163846"/>
    </source>
</evidence>
<comment type="caution">
    <text evidence="2">The sequence shown here is derived from an EMBL/GenBank/DDBJ whole genome shotgun (WGS) entry which is preliminary data.</text>
</comment>
<proteinExistence type="predicted"/>
<dbReference type="InterPro" id="IPR012337">
    <property type="entry name" value="RNaseH-like_sf"/>
</dbReference>
<dbReference type="GO" id="GO:0003676">
    <property type="term" value="F:nucleic acid binding"/>
    <property type="evidence" value="ECO:0007669"/>
    <property type="project" value="InterPro"/>
</dbReference>
<protein>
    <recommendedName>
        <fullName evidence="1">DUF6729 domain-containing protein</fullName>
    </recommendedName>
</protein>
<organism evidence="2 3">
    <name type="scientific">Lentinula raphanica</name>
    <dbReference type="NCBI Taxonomy" id="153919"/>
    <lineage>
        <taxon>Eukaryota</taxon>
        <taxon>Fungi</taxon>
        <taxon>Dikarya</taxon>
        <taxon>Basidiomycota</taxon>
        <taxon>Agaricomycotina</taxon>
        <taxon>Agaricomycetes</taxon>
        <taxon>Agaricomycetidae</taxon>
        <taxon>Agaricales</taxon>
        <taxon>Marasmiineae</taxon>
        <taxon>Omphalotaceae</taxon>
        <taxon>Lentinula</taxon>
    </lineage>
</organism>
<feature type="non-terminal residue" evidence="2">
    <location>
        <position position="1"/>
    </location>
</feature>
<evidence type="ECO:0000313" key="2">
    <source>
        <dbReference type="EMBL" id="KAJ3831434.1"/>
    </source>
</evidence>
<feature type="non-terminal residue" evidence="2">
    <location>
        <position position="487"/>
    </location>
</feature>
<dbReference type="Pfam" id="PF20499">
    <property type="entry name" value="DUF6729"/>
    <property type="match status" value="1"/>
</dbReference>
<dbReference type="InterPro" id="IPR036397">
    <property type="entry name" value="RNaseH_sf"/>
</dbReference>
<dbReference type="SUPFAM" id="SSF53098">
    <property type="entry name" value="Ribonuclease H-like"/>
    <property type="match status" value="1"/>
</dbReference>
<evidence type="ECO:0000259" key="1">
    <source>
        <dbReference type="Pfam" id="PF20499"/>
    </source>
</evidence>
<dbReference type="AlphaFoldDB" id="A0AA38U303"/>
<sequence length="487" mass="54847">TFWFPEKSVWSVLQKINICPSDLFIPKFFLWDPDELKGGIGCPQCNQTLHRHGVLSRPRRVVDIDCSFWIIGFSYRCPSCKKCFRSWDRRILAKLDAPLAAQFPAHLSWRSGLSLRAFGVLRSCIQSGMGAHQVAAMFRVQHLLRYDELRRQYLHTALSRVNLPTQTYQCFLPFEDTSDNGFHGFVPSGQWFRDVYDSFIESHQDDFNQHTAMLSARVCAIDHSYKLAKHIAKIDGVPIFIALLTVTNEKGEIRVCNFVATKAHSQFTDALKKMRASLELYGHAQPEIFYTDNMADKSMLEECFPSLLEGIVPVEKNSDLPLFAVPTDVIPKVLDSTAAIDNALRALMDRLPTSGGFMVVGFDTEWNVDMADDGRIRGRGPTAVVQIALRDDIYILKVGRQVASQQLPHQLVLFLKDPRIIKAGRMVTADLRHLETISGKGPFCGGIELGTLAKQRFLISYARISLADLTAAILGKCLPKNRAERIS</sequence>
<reference evidence="2" key="1">
    <citation type="submission" date="2022-08" db="EMBL/GenBank/DDBJ databases">
        <authorList>
            <consortium name="DOE Joint Genome Institute"/>
            <person name="Min B."/>
            <person name="Riley R."/>
            <person name="Sierra-Patev S."/>
            <person name="Naranjo-Ortiz M."/>
            <person name="Looney B."/>
            <person name="Konkel Z."/>
            <person name="Slot J.C."/>
            <person name="Sakamoto Y."/>
            <person name="Steenwyk J.L."/>
            <person name="Rokas A."/>
            <person name="Carro J."/>
            <person name="Camarero S."/>
            <person name="Ferreira P."/>
            <person name="Molpeceres G."/>
            <person name="Ruiz-Duenas F.J."/>
            <person name="Serrano A."/>
            <person name="Henrissat B."/>
            <person name="Drula E."/>
            <person name="Hughes K.W."/>
            <person name="Mata J.L."/>
            <person name="Ishikawa N.K."/>
            <person name="Vargas-Isla R."/>
            <person name="Ushijima S."/>
            <person name="Smith C.A."/>
            <person name="Ahrendt S."/>
            <person name="Andreopoulos W."/>
            <person name="He G."/>
            <person name="Labutti K."/>
            <person name="Lipzen A."/>
            <person name="Ng V."/>
            <person name="Sandor L."/>
            <person name="Barry K."/>
            <person name="Martinez A.T."/>
            <person name="Xiao Y."/>
            <person name="Gibbons J.G."/>
            <person name="Terashima K."/>
            <person name="Hibbett D.S."/>
            <person name="Grigoriev I.V."/>
        </authorList>
    </citation>
    <scope>NUCLEOTIDE SEQUENCE</scope>
    <source>
        <strain evidence="2">TFB9207</strain>
    </source>
</reference>
<dbReference type="Gene3D" id="3.30.420.10">
    <property type="entry name" value="Ribonuclease H-like superfamily/Ribonuclease H"/>
    <property type="match status" value="1"/>
</dbReference>
<dbReference type="PANTHER" id="PTHR24401">
    <property type="entry name" value="SI:CH211-243P7.3-RELATED"/>
    <property type="match status" value="1"/>
</dbReference>
<name>A0AA38U303_9AGAR</name>